<dbReference type="Proteomes" id="UP000295063">
    <property type="component" value="Unassembled WGS sequence"/>
</dbReference>
<dbReference type="OrthoDB" id="21920at2"/>
<evidence type="ECO:0000313" key="3">
    <source>
        <dbReference type="EMBL" id="TCL32715.1"/>
    </source>
</evidence>
<dbReference type="InterPro" id="IPR000387">
    <property type="entry name" value="Tyr_Pase_dom"/>
</dbReference>
<dbReference type="Pfam" id="PF14566">
    <property type="entry name" value="PTPlike_phytase"/>
    <property type="match status" value="1"/>
</dbReference>
<feature type="signal peptide" evidence="1">
    <location>
        <begin position="1"/>
        <end position="23"/>
    </location>
</feature>
<dbReference type="EMBL" id="SLUI01000020">
    <property type="protein sequence ID" value="TCL32715.1"/>
    <property type="molecule type" value="Genomic_DNA"/>
</dbReference>
<dbReference type="InterPro" id="IPR016130">
    <property type="entry name" value="Tyr_Pase_AS"/>
</dbReference>
<dbReference type="PROSITE" id="PS00383">
    <property type="entry name" value="TYR_PHOSPHATASE_1"/>
    <property type="match status" value="1"/>
</dbReference>
<name>A0A4R1PN14_9FIRM</name>
<keyword evidence="4" id="KW-1185">Reference proteome</keyword>
<keyword evidence="1" id="KW-0732">Signal</keyword>
<dbReference type="AlphaFoldDB" id="A0A4R1PN14"/>
<gene>
    <name evidence="3" type="ORF">EV210_12035</name>
</gene>
<reference evidence="3 4" key="1">
    <citation type="submission" date="2019-03" db="EMBL/GenBank/DDBJ databases">
        <title>Genomic Encyclopedia of Type Strains, Phase IV (KMG-IV): sequencing the most valuable type-strain genomes for metagenomic binning, comparative biology and taxonomic classification.</title>
        <authorList>
            <person name="Goeker M."/>
        </authorList>
    </citation>
    <scope>NUCLEOTIDE SEQUENCE [LARGE SCALE GENOMIC DNA]</scope>
    <source>
        <strain evidence="3 4">DSM 15969</strain>
    </source>
</reference>
<dbReference type="InterPro" id="IPR029021">
    <property type="entry name" value="Prot-tyrosine_phosphatase-like"/>
</dbReference>
<dbReference type="PROSITE" id="PS50056">
    <property type="entry name" value="TYR_PHOSPHATASE_2"/>
    <property type="match status" value="1"/>
</dbReference>
<feature type="chain" id="PRO_5020269081" evidence="1">
    <location>
        <begin position="24"/>
        <end position="318"/>
    </location>
</feature>
<dbReference type="SUPFAM" id="SSF52799">
    <property type="entry name" value="(Phosphotyrosine protein) phosphatases II"/>
    <property type="match status" value="1"/>
</dbReference>
<dbReference type="RefSeq" id="WP_132083300.1">
    <property type="nucleotide sequence ID" value="NZ_SLUI01000020.1"/>
</dbReference>
<evidence type="ECO:0000256" key="1">
    <source>
        <dbReference type="SAM" id="SignalP"/>
    </source>
</evidence>
<dbReference type="Gene3D" id="3.90.190.10">
    <property type="entry name" value="Protein tyrosine phosphatase superfamily"/>
    <property type="match status" value="1"/>
</dbReference>
<protein>
    <submittedName>
        <fullName evidence="3">Inositol hexakisphosphate</fullName>
    </submittedName>
</protein>
<dbReference type="SMART" id="SM01301">
    <property type="entry name" value="PTPlike_phytase"/>
    <property type="match status" value="1"/>
</dbReference>
<evidence type="ECO:0000313" key="4">
    <source>
        <dbReference type="Proteomes" id="UP000295063"/>
    </source>
</evidence>
<accession>A0A4R1PN14</accession>
<proteinExistence type="predicted"/>
<feature type="domain" description="Tyrosine specific protein phosphatases" evidence="2">
    <location>
        <begin position="208"/>
        <end position="257"/>
    </location>
</feature>
<sequence>MRKAISLLLILSIVLICQTSLFAAVSPQANQEEPVWRIDGKNINEFPASFRTSLDPFQNKKFKGDLPSREGLDTLQISGSGMFGAAQFDKMIAQIKTLTSGPIYILDLRQESHGFVNGIAVSSYIDRNWINKGKSTAQVEKDEKAWLRTALQAPIEISVLDDNKKASETYKIMVDTALTELEFVTSRGVNYFRMQGTDHSSFDNDAVDDFVKLYKNLPQNAWLHFHCFAGEGRTTQAMVMYDILRNGKKVSFEDIVKRQYLLGGNDAMKVTASKEKDAYKVPLYKEKAKLLTKFYEYVTTSPDDLPVKWSQWVKEHKD</sequence>
<comment type="caution">
    <text evidence="3">The sequence shown here is derived from an EMBL/GenBank/DDBJ whole genome shotgun (WGS) entry which is preliminary data.</text>
</comment>
<organism evidence="3 4">
    <name type="scientific">Anaerospora hongkongensis</name>
    <dbReference type="NCBI Taxonomy" id="244830"/>
    <lineage>
        <taxon>Bacteria</taxon>
        <taxon>Bacillati</taxon>
        <taxon>Bacillota</taxon>
        <taxon>Negativicutes</taxon>
        <taxon>Selenomonadales</taxon>
        <taxon>Sporomusaceae</taxon>
        <taxon>Anaerospora</taxon>
    </lineage>
</organism>
<dbReference type="Gene3D" id="3.30.70.1690">
    <property type="match status" value="1"/>
</dbReference>
<evidence type="ECO:0000259" key="2">
    <source>
        <dbReference type="PROSITE" id="PS50056"/>
    </source>
</evidence>